<protein>
    <submittedName>
        <fullName evidence="7">Putative coatomer beta subunit (COPB1), AP complex subunit beta protein</fullName>
    </submittedName>
</protein>
<dbReference type="InterPro" id="IPR026739">
    <property type="entry name" value="AP_beta"/>
</dbReference>
<comment type="similarity">
    <text evidence="2">Belongs to the adaptor complexes large subunit family.</text>
</comment>
<evidence type="ECO:0000256" key="1">
    <source>
        <dbReference type="ARBA" id="ARBA00004308"/>
    </source>
</evidence>
<comment type="caution">
    <text evidence="7">The sequence shown here is derived from an EMBL/GenBank/DDBJ whole genome shotgun (WGS) entry which is preliminary data.</text>
</comment>
<dbReference type="Pfam" id="PF01602">
    <property type="entry name" value="Adaptin_N"/>
    <property type="match status" value="1"/>
</dbReference>
<gene>
    <name evidence="7" type="ORF">RchiOBHm_Chr2g0137011</name>
</gene>
<organism evidence="7 8">
    <name type="scientific">Rosa chinensis</name>
    <name type="common">China rose</name>
    <dbReference type="NCBI Taxonomy" id="74649"/>
    <lineage>
        <taxon>Eukaryota</taxon>
        <taxon>Viridiplantae</taxon>
        <taxon>Streptophyta</taxon>
        <taxon>Embryophyta</taxon>
        <taxon>Tracheophyta</taxon>
        <taxon>Spermatophyta</taxon>
        <taxon>Magnoliopsida</taxon>
        <taxon>eudicotyledons</taxon>
        <taxon>Gunneridae</taxon>
        <taxon>Pentapetalae</taxon>
        <taxon>rosids</taxon>
        <taxon>fabids</taxon>
        <taxon>Rosales</taxon>
        <taxon>Rosaceae</taxon>
        <taxon>Rosoideae</taxon>
        <taxon>Rosoideae incertae sedis</taxon>
        <taxon>Rosa</taxon>
    </lineage>
</organism>
<dbReference type="SUPFAM" id="SSF48371">
    <property type="entry name" value="ARM repeat"/>
    <property type="match status" value="1"/>
</dbReference>
<evidence type="ECO:0000313" key="8">
    <source>
        <dbReference type="Proteomes" id="UP000238479"/>
    </source>
</evidence>
<accession>A0A2P6RWI4</accession>
<name>A0A2P6RWI4_ROSCH</name>
<evidence type="ECO:0000313" key="7">
    <source>
        <dbReference type="EMBL" id="PRQ50779.1"/>
    </source>
</evidence>
<evidence type="ECO:0000256" key="3">
    <source>
        <dbReference type="ARBA" id="ARBA00022448"/>
    </source>
</evidence>
<dbReference type="GO" id="GO:0030117">
    <property type="term" value="C:membrane coat"/>
    <property type="evidence" value="ECO:0007669"/>
    <property type="project" value="InterPro"/>
</dbReference>
<evidence type="ECO:0000256" key="2">
    <source>
        <dbReference type="ARBA" id="ARBA00006613"/>
    </source>
</evidence>
<evidence type="ECO:0000259" key="6">
    <source>
        <dbReference type="Pfam" id="PF01602"/>
    </source>
</evidence>
<dbReference type="STRING" id="74649.A0A2P6RWI4"/>
<feature type="domain" description="Clathrin/coatomer adaptor adaptin-like N-terminal" evidence="6">
    <location>
        <begin position="70"/>
        <end position="176"/>
    </location>
</feature>
<proteinExistence type="inferred from homology"/>
<keyword evidence="4" id="KW-0653">Protein transport</keyword>
<keyword evidence="3" id="KW-0813">Transport</keyword>
<dbReference type="Gramene" id="PRQ50779">
    <property type="protein sequence ID" value="PRQ50779"/>
    <property type="gene ID" value="RchiOBHm_Chr2g0137011"/>
</dbReference>
<dbReference type="EMBL" id="PDCK01000040">
    <property type="protein sequence ID" value="PRQ50779.1"/>
    <property type="molecule type" value="Genomic_DNA"/>
</dbReference>
<sequence>MLPSTQLKINNHAIRHQSLSHPDLSPSGAVSLTSVPSLSPPALSLSPSRRLSRLWLRLSLLRADSLSPPQEALKRLLALIAHGFNVSNFFPQVVKNVATQSLEVKRLVYLYLLHYAQKRPNEALLLINCFQKDLGDPNPLVMAWALLAMARIRLHVIAPLVVVAMGKCARDPSVYV</sequence>
<dbReference type="InterPro" id="IPR011989">
    <property type="entry name" value="ARM-like"/>
</dbReference>
<comment type="subcellular location">
    <subcellularLocation>
        <location evidence="1">Endomembrane system</location>
    </subcellularLocation>
</comment>
<dbReference type="GO" id="GO:0016192">
    <property type="term" value="P:vesicle-mediated transport"/>
    <property type="evidence" value="ECO:0007669"/>
    <property type="project" value="InterPro"/>
</dbReference>
<reference evidence="7 8" key="1">
    <citation type="journal article" date="2018" name="Nat. Genet.">
        <title>The Rosa genome provides new insights in the design of modern roses.</title>
        <authorList>
            <person name="Bendahmane M."/>
        </authorList>
    </citation>
    <scope>NUCLEOTIDE SEQUENCE [LARGE SCALE GENOMIC DNA]</scope>
    <source>
        <strain evidence="8">cv. Old Blush</strain>
    </source>
</reference>
<keyword evidence="5" id="KW-0472">Membrane</keyword>
<dbReference type="GO" id="GO:0006886">
    <property type="term" value="P:intracellular protein transport"/>
    <property type="evidence" value="ECO:0007669"/>
    <property type="project" value="InterPro"/>
</dbReference>
<dbReference type="InterPro" id="IPR016024">
    <property type="entry name" value="ARM-type_fold"/>
</dbReference>
<dbReference type="PANTHER" id="PTHR11134">
    <property type="entry name" value="ADAPTOR COMPLEX SUBUNIT BETA FAMILY MEMBER"/>
    <property type="match status" value="1"/>
</dbReference>
<dbReference type="GO" id="GO:0012505">
    <property type="term" value="C:endomembrane system"/>
    <property type="evidence" value="ECO:0007669"/>
    <property type="project" value="UniProtKB-SubCell"/>
</dbReference>
<evidence type="ECO:0000256" key="5">
    <source>
        <dbReference type="ARBA" id="ARBA00023136"/>
    </source>
</evidence>
<dbReference type="Gene3D" id="1.25.10.10">
    <property type="entry name" value="Leucine-rich Repeat Variant"/>
    <property type="match status" value="1"/>
</dbReference>
<evidence type="ECO:0000256" key="4">
    <source>
        <dbReference type="ARBA" id="ARBA00022927"/>
    </source>
</evidence>
<dbReference type="InterPro" id="IPR002553">
    <property type="entry name" value="Clathrin/coatomer_adapt-like_N"/>
</dbReference>
<dbReference type="Proteomes" id="UP000238479">
    <property type="component" value="Chromosome 2"/>
</dbReference>
<keyword evidence="8" id="KW-1185">Reference proteome</keyword>
<dbReference type="AlphaFoldDB" id="A0A2P6RWI4"/>